<name>A0A5B7I1Y8_PORTR</name>
<evidence type="ECO:0000313" key="2">
    <source>
        <dbReference type="EMBL" id="MPC77722.1"/>
    </source>
</evidence>
<feature type="region of interest" description="Disordered" evidence="1">
    <location>
        <begin position="66"/>
        <end position="110"/>
    </location>
</feature>
<evidence type="ECO:0000256" key="1">
    <source>
        <dbReference type="SAM" id="MobiDB-lite"/>
    </source>
</evidence>
<protein>
    <submittedName>
        <fullName evidence="2">Uncharacterized protein</fullName>
    </submittedName>
</protein>
<keyword evidence="3" id="KW-1185">Reference proteome</keyword>
<comment type="caution">
    <text evidence="2">The sequence shown here is derived from an EMBL/GenBank/DDBJ whole genome shotgun (WGS) entry which is preliminary data.</text>
</comment>
<accession>A0A5B7I1Y8</accession>
<feature type="compositionally biased region" description="Polar residues" evidence="1">
    <location>
        <begin position="1"/>
        <end position="19"/>
    </location>
</feature>
<dbReference type="Proteomes" id="UP000324222">
    <property type="component" value="Unassembled WGS sequence"/>
</dbReference>
<dbReference type="EMBL" id="VSRR010046573">
    <property type="protein sequence ID" value="MPC77722.1"/>
    <property type="molecule type" value="Genomic_DNA"/>
</dbReference>
<sequence>MTRLGLNSNDQINQLPTRDQSVDRGHACGRRPFSSFLYAASRASSPLAIRHSPPCLAAQPHLCHSSTTLTQTHPGLPPTAPARLKPLPHRPLASFALPRPDPPPATSVLPCIVPTKTTQATDPRHTRH</sequence>
<evidence type="ECO:0000313" key="3">
    <source>
        <dbReference type="Proteomes" id="UP000324222"/>
    </source>
</evidence>
<dbReference type="AlphaFoldDB" id="A0A5B7I1Y8"/>
<organism evidence="2 3">
    <name type="scientific">Portunus trituberculatus</name>
    <name type="common">Swimming crab</name>
    <name type="synonym">Neptunus trituberculatus</name>
    <dbReference type="NCBI Taxonomy" id="210409"/>
    <lineage>
        <taxon>Eukaryota</taxon>
        <taxon>Metazoa</taxon>
        <taxon>Ecdysozoa</taxon>
        <taxon>Arthropoda</taxon>
        <taxon>Crustacea</taxon>
        <taxon>Multicrustacea</taxon>
        <taxon>Malacostraca</taxon>
        <taxon>Eumalacostraca</taxon>
        <taxon>Eucarida</taxon>
        <taxon>Decapoda</taxon>
        <taxon>Pleocyemata</taxon>
        <taxon>Brachyura</taxon>
        <taxon>Eubrachyura</taxon>
        <taxon>Portunoidea</taxon>
        <taxon>Portunidae</taxon>
        <taxon>Portuninae</taxon>
        <taxon>Portunus</taxon>
    </lineage>
</organism>
<feature type="region of interest" description="Disordered" evidence="1">
    <location>
        <begin position="1"/>
        <end position="26"/>
    </location>
</feature>
<reference evidence="2 3" key="1">
    <citation type="submission" date="2019-05" db="EMBL/GenBank/DDBJ databases">
        <title>Another draft genome of Portunus trituberculatus and its Hox gene families provides insights of decapod evolution.</title>
        <authorList>
            <person name="Jeong J.-H."/>
            <person name="Song I."/>
            <person name="Kim S."/>
            <person name="Choi T."/>
            <person name="Kim D."/>
            <person name="Ryu S."/>
            <person name="Kim W."/>
        </authorList>
    </citation>
    <scope>NUCLEOTIDE SEQUENCE [LARGE SCALE GENOMIC DNA]</scope>
    <source>
        <tissue evidence="2">Muscle</tissue>
    </source>
</reference>
<proteinExistence type="predicted"/>
<gene>
    <name evidence="2" type="ORF">E2C01_072186</name>
</gene>